<name>A0A2T3G764_9FIRM</name>
<reference evidence="1 2" key="1">
    <citation type="journal article" date="2019" name="Int. J. Syst. Evol. Microbiol.">
        <title>Faecalibacillus intestinalis gen. nov., sp. nov. and Faecalibacillus faecis sp. nov., isolated from human faeces.</title>
        <authorList>
            <person name="Seo B."/>
            <person name="Jeon K."/>
            <person name="Baek I."/>
            <person name="Lee Y.M."/>
            <person name="Baek K."/>
            <person name="Ko G."/>
        </authorList>
    </citation>
    <scope>NUCLEOTIDE SEQUENCE [LARGE SCALE GENOMIC DNA]</scope>
    <source>
        <strain evidence="1 2">SNUG30099</strain>
    </source>
</reference>
<keyword evidence="2" id="KW-1185">Reference proteome</keyword>
<gene>
    <name evidence="1" type="ORF">C7U54_01125</name>
</gene>
<dbReference type="AlphaFoldDB" id="A0A2T3G764"/>
<comment type="caution">
    <text evidence="1">The sequence shown here is derived from an EMBL/GenBank/DDBJ whole genome shotgun (WGS) entry which is preliminary data.</text>
</comment>
<evidence type="ECO:0000313" key="2">
    <source>
        <dbReference type="Proteomes" id="UP000240974"/>
    </source>
</evidence>
<protein>
    <recommendedName>
        <fullName evidence="3">PD-(D/E)XK nuclease family transposase</fullName>
    </recommendedName>
</protein>
<dbReference type="Pfam" id="PF12784">
    <property type="entry name" value="PDDEXK_2"/>
    <property type="match status" value="1"/>
</dbReference>
<organism evidence="1 2">
    <name type="scientific">Faecalibacillus intestinalis</name>
    <dbReference type="NCBI Taxonomy" id="1982626"/>
    <lineage>
        <taxon>Bacteria</taxon>
        <taxon>Bacillati</taxon>
        <taxon>Bacillota</taxon>
        <taxon>Erysipelotrichia</taxon>
        <taxon>Erysipelotrichales</taxon>
        <taxon>Coprobacillaceae</taxon>
        <taxon>Faecalibacillus</taxon>
    </lineage>
</organism>
<evidence type="ECO:0000313" key="1">
    <source>
        <dbReference type="EMBL" id="PST43342.1"/>
    </source>
</evidence>
<dbReference type="Proteomes" id="UP000240974">
    <property type="component" value="Unassembled WGS sequence"/>
</dbReference>
<proteinExistence type="predicted"/>
<accession>A0A2T3G764</accession>
<sequence>MEEIYMNKNRENFIKYSNDLCFHHLLVENERIRTLICQELVSDRKIISIKLKNAQHYGKSYYEKKFILAIDDIGDIYNIELQSYGLNEEILVRFELYNAELLRQQVKQGEDYTSAHVVRSLIISYGHILDNAPLYKYHFRIVDDEHHIVYPFNCAEITIIQLEYINQAINEMTSFNQLMYLFKNEKTI</sequence>
<dbReference type="EMBL" id="PYLQ01000001">
    <property type="protein sequence ID" value="PST43342.1"/>
    <property type="molecule type" value="Genomic_DNA"/>
</dbReference>
<evidence type="ECO:0008006" key="3">
    <source>
        <dbReference type="Google" id="ProtNLM"/>
    </source>
</evidence>